<keyword evidence="3" id="KW-1185">Reference proteome</keyword>
<dbReference type="Pfam" id="PF05050">
    <property type="entry name" value="Methyltransf_21"/>
    <property type="match status" value="1"/>
</dbReference>
<dbReference type="PANTHER" id="PTHR34203">
    <property type="entry name" value="METHYLTRANSFERASE, FKBM FAMILY PROTEIN"/>
    <property type="match status" value="1"/>
</dbReference>
<dbReference type="InterPro" id="IPR006342">
    <property type="entry name" value="FkbM_mtfrase"/>
</dbReference>
<keyword evidence="2" id="KW-0489">Methyltransferase</keyword>
<dbReference type="Gene3D" id="3.40.50.150">
    <property type="entry name" value="Vaccinia Virus protein VP39"/>
    <property type="match status" value="1"/>
</dbReference>
<dbReference type="KEGG" id="sfol:H3H32_28520"/>
<reference evidence="2 3" key="1">
    <citation type="submission" date="2020-07" db="EMBL/GenBank/DDBJ databases">
        <title>Spirosoma foliorum sp. nov., isolated from the leaves on the Nejang mountain Korea, Republic of.</title>
        <authorList>
            <person name="Ho H."/>
            <person name="Lee Y.-J."/>
            <person name="Nurcahyanto D.-A."/>
            <person name="Kim S.-G."/>
        </authorList>
    </citation>
    <scope>NUCLEOTIDE SEQUENCE [LARGE SCALE GENOMIC DNA]</scope>
    <source>
        <strain evidence="2 3">PL0136</strain>
    </source>
</reference>
<organism evidence="2 3">
    <name type="scientific">Spirosoma foliorum</name>
    <dbReference type="NCBI Taxonomy" id="2710596"/>
    <lineage>
        <taxon>Bacteria</taxon>
        <taxon>Pseudomonadati</taxon>
        <taxon>Bacteroidota</taxon>
        <taxon>Cytophagia</taxon>
        <taxon>Cytophagales</taxon>
        <taxon>Cytophagaceae</taxon>
        <taxon>Spirosoma</taxon>
    </lineage>
</organism>
<dbReference type="RefSeq" id="WP_182459129.1">
    <property type="nucleotide sequence ID" value="NZ_CP059732.1"/>
</dbReference>
<dbReference type="Proteomes" id="UP000515369">
    <property type="component" value="Chromosome"/>
</dbReference>
<gene>
    <name evidence="2" type="ORF">H3H32_28520</name>
</gene>
<dbReference type="PANTHER" id="PTHR34203:SF15">
    <property type="entry name" value="SLL1173 PROTEIN"/>
    <property type="match status" value="1"/>
</dbReference>
<dbReference type="NCBIfam" id="TIGR01444">
    <property type="entry name" value="fkbM_fam"/>
    <property type="match status" value="1"/>
</dbReference>
<dbReference type="EMBL" id="CP059732">
    <property type="protein sequence ID" value="QMW01853.1"/>
    <property type="molecule type" value="Genomic_DNA"/>
</dbReference>
<protein>
    <submittedName>
        <fullName evidence="2">FkbM family methyltransferase</fullName>
    </submittedName>
</protein>
<sequence>MLYRLEILLHLVKSLGLSKGVVLFFQGTSIKKKTALKIRNFKHPIILRPNTSDREVFSQVFVYKEFDIDLGFEPKTIIDGGANIGLASIYFKNKFPNATIIAVEPDKDNVDALRENLLHYTNIHIIKAGLWPRSTRLSISDKYNMGKWAMVTEEIDASKEQVTNTHTIDTITIDNILTEFNLERIDLLKLDIESAEKYLFSDNYLSWLPKTKAIIIELHDWMEDGCSKPFFAAINKAFQNYSLKLSGENVVVINKDIL</sequence>
<evidence type="ECO:0000313" key="2">
    <source>
        <dbReference type="EMBL" id="QMW01853.1"/>
    </source>
</evidence>
<dbReference type="GO" id="GO:0008168">
    <property type="term" value="F:methyltransferase activity"/>
    <property type="evidence" value="ECO:0007669"/>
    <property type="project" value="UniProtKB-KW"/>
</dbReference>
<feature type="domain" description="Methyltransferase FkbM" evidence="1">
    <location>
        <begin position="79"/>
        <end position="240"/>
    </location>
</feature>
<dbReference type="InterPro" id="IPR029063">
    <property type="entry name" value="SAM-dependent_MTases_sf"/>
</dbReference>
<proteinExistence type="predicted"/>
<evidence type="ECO:0000259" key="1">
    <source>
        <dbReference type="Pfam" id="PF05050"/>
    </source>
</evidence>
<keyword evidence="2" id="KW-0808">Transferase</keyword>
<dbReference type="GO" id="GO:0032259">
    <property type="term" value="P:methylation"/>
    <property type="evidence" value="ECO:0007669"/>
    <property type="project" value="UniProtKB-KW"/>
</dbReference>
<dbReference type="InterPro" id="IPR052514">
    <property type="entry name" value="SAM-dependent_MTase"/>
</dbReference>
<dbReference type="AlphaFoldDB" id="A0A7G5GSL1"/>
<name>A0A7G5GSL1_9BACT</name>
<evidence type="ECO:0000313" key="3">
    <source>
        <dbReference type="Proteomes" id="UP000515369"/>
    </source>
</evidence>
<dbReference type="SUPFAM" id="SSF53335">
    <property type="entry name" value="S-adenosyl-L-methionine-dependent methyltransferases"/>
    <property type="match status" value="1"/>
</dbReference>
<accession>A0A7G5GSL1</accession>